<accession>B6K1P8</accession>
<keyword evidence="3" id="KW-1185">Reference proteome</keyword>
<feature type="non-terminal residue" evidence="2">
    <location>
        <position position="1"/>
    </location>
</feature>
<dbReference type="RefSeq" id="XP_002173372.1">
    <property type="nucleotide sequence ID" value="XM_002173336.2"/>
</dbReference>
<organism evidence="2 3">
    <name type="scientific">Schizosaccharomyces japonicus (strain yFS275 / FY16936)</name>
    <name type="common">Fission yeast</name>
    <dbReference type="NCBI Taxonomy" id="402676"/>
    <lineage>
        <taxon>Eukaryota</taxon>
        <taxon>Fungi</taxon>
        <taxon>Dikarya</taxon>
        <taxon>Ascomycota</taxon>
        <taxon>Taphrinomycotina</taxon>
        <taxon>Schizosaccharomycetes</taxon>
        <taxon>Schizosaccharomycetales</taxon>
        <taxon>Schizosaccharomycetaceae</taxon>
        <taxon>Schizosaccharomyces</taxon>
    </lineage>
</organism>
<feature type="compositionally biased region" description="Low complexity" evidence="1">
    <location>
        <begin position="81"/>
        <end position="94"/>
    </location>
</feature>
<dbReference type="HOGENOM" id="CLU_1678951_0_0_1"/>
<feature type="region of interest" description="Disordered" evidence="1">
    <location>
        <begin position="28"/>
        <end position="62"/>
    </location>
</feature>
<dbReference type="OrthoDB" id="18431at2759"/>
<evidence type="ECO:0000313" key="2">
    <source>
        <dbReference type="EMBL" id="EEB07079.1"/>
    </source>
</evidence>
<sequence>MNSNLCILNIFKPLNRVNKHSLFGKKRNVEQSALSRNGKKLVKRTADNVNPTQKTESHIKTSKTKELIDEFNSLLSDSKNLASSKKVSLSSPTSAKEKPEKPNNSELGISTAFTNVSVSTIYTIENQQHLSKTVLLTCREDGRDYPEYRMFKIKYAF</sequence>
<evidence type="ECO:0000313" key="3">
    <source>
        <dbReference type="Proteomes" id="UP000001744"/>
    </source>
</evidence>
<dbReference type="VEuPathDB" id="FungiDB:SJAG_02159"/>
<dbReference type="EMBL" id="KE651166">
    <property type="protein sequence ID" value="EEB07079.1"/>
    <property type="molecule type" value="Genomic_DNA"/>
</dbReference>
<protein>
    <submittedName>
        <fullName evidence="2">Uncharacterized protein</fullName>
    </submittedName>
</protein>
<name>B6K1P8_SCHJY</name>
<reference evidence="2 3" key="1">
    <citation type="journal article" date="2011" name="Science">
        <title>Comparative functional genomics of the fission yeasts.</title>
        <authorList>
            <person name="Rhind N."/>
            <person name="Chen Z."/>
            <person name="Yassour M."/>
            <person name="Thompson D.A."/>
            <person name="Haas B.J."/>
            <person name="Habib N."/>
            <person name="Wapinski I."/>
            <person name="Roy S."/>
            <person name="Lin M.F."/>
            <person name="Heiman D.I."/>
            <person name="Young S.K."/>
            <person name="Furuya K."/>
            <person name="Guo Y."/>
            <person name="Pidoux A."/>
            <person name="Chen H.M."/>
            <person name="Robbertse B."/>
            <person name="Goldberg J.M."/>
            <person name="Aoki K."/>
            <person name="Bayne E.H."/>
            <person name="Berlin A.M."/>
            <person name="Desjardins C.A."/>
            <person name="Dobbs E."/>
            <person name="Dukaj L."/>
            <person name="Fan L."/>
            <person name="FitzGerald M.G."/>
            <person name="French C."/>
            <person name="Gujja S."/>
            <person name="Hansen K."/>
            <person name="Keifenheim D."/>
            <person name="Levin J.Z."/>
            <person name="Mosher R.A."/>
            <person name="Mueller C.A."/>
            <person name="Pfiffner J."/>
            <person name="Priest M."/>
            <person name="Russ C."/>
            <person name="Smialowska A."/>
            <person name="Swoboda P."/>
            <person name="Sykes S.M."/>
            <person name="Vaughn M."/>
            <person name="Vengrova S."/>
            <person name="Yoder R."/>
            <person name="Zeng Q."/>
            <person name="Allshire R."/>
            <person name="Baulcombe D."/>
            <person name="Birren B.W."/>
            <person name="Brown W."/>
            <person name="Ekwall K."/>
            <person name="Kellis M."/>
            <person name="Leatherwood J."/>
            <person name="Levin H."/>
            <person name="Margalit H."/>
            <person name="Martienssen R."/>
            <person name="Nieduszynski C.A."/>
            <person name="Spatafora J.W."/>
            <person name="Friedman N."/>
            <person name="Dalgaard J.Z."/>
            <person name="Baumann P."/>
            <person name="Niki H."/>
            <person name="Regev A."/>
            <person name="Nusbaum C."/>
        </authorList>
    </citation>
    <scope>NUCLEOTIDE SEQUENCE [LARGE SCALE GENOMIC DNA]</scope>
    <source>
        <strain evidence="3">yFS275 / FY16936</strain>
    </source>
</reference>
<gene>
    <name evidence="2" type="ORF">SJAG_02159</name>
</gene>
<dbReference type="JaponicusDB" id="SJAG_02159"/>
<dbReference type="Proteomes" id="UP000001744">
    <property type="component" value="Unassembled WGS sequence"/>
</dbReference>
<dbReference type="AlphaFoldDB" id="B6K1P8"/>
<proteinExistence type="predicted"/>
<dbReference type="GeneID" id="7052088"/>
<evidence type="ECO:0000256" key="1">
    <source>
        <dbReference type="SAM" id="MobiDB-lite"/>
    </source>
</evidence>
<feature type="region of interest" description="Disordered" evidence="1">
    <location>
        <begin position="81"/>
        <end position="107"/>
    </location>
</feature>